<reference evidence="3 4" key="1">
    <citation type="submission" date="2018-08" db="EMBL/GenBank/DDBJ databases">
        <title>Draft genome sequence of the cyanotroph, Pseudomonas monteilii BCN3.</title>
        <authorList>
            <person name="Jones L.B."/>
            <person name="Kunz D.A."/>
        </authorList>
    </citation>
    <scope>NUCLEOTIDE SEQUENCE [LARGE SCALE GENOMIC DNA]</scope>
    <source>
        <strain evidence="3 4">BCN3</strain>
    </source>
</reference>
<dbReference type="GO" id="GO:0004519">
    <property type="term" value="F:endonuclease activity"/>
    <property type="evidence" value="ECO:0007669"/>
    <property type="project" value="InterPro"/>
</dbReference>
<evidence type="ECO:0000259" key="1">
    <source>
        <dbReference type="Pfam" id="PF04471"/>
    </source>
</evidence>
<evidence type="ECO:0000259" key="2">
    <source>
        <dbReference type="Pfam" id="PF06114"/>
    </source>
</evidence>
<dbReference type="RefSeq" id="WP_119370477.1">
    <property type="nucleotide sequence ID" value="NZ_QWLL01000035.1"/>
</dbReference>
<proteinExistence type="predicted"/>
<sequence length="452" mass="51285">MTSPTTEAPKLSTYAKGELFEQKVFDYLSRELEAGNLLFSPQFSTIYRKQKYFSRDRDDFIVFDIAIEARHPGFEKPSMIMLVECKHYDGSIPINDVEEFSAKISQVSGHNAKGMFVSASAFQSGAMNFARNKGMAVVRWLDEDNFKWELARPLLTGVVNASSRRSHAIRHALIEPLYQPTVFSTYAATPTGYTNTWEGVFQGLFFDGSSQSFAGLRELIRDTPRDRQRVAFLSMTQIEERVQEVLCHIQYTDGSVDLRKLIDHEQSISGLEVIFSGASKSALGGISFNPPRIQIFADHQDAHMARFTLAHELGHYYLGHGKYMKREQVHAGDLESHHSLRMPKGDVERLEWQANAFASFMLMPTRAFLERLALLAVIYDIRNRGNGLLYLDNQGVNYRNYRLVADNLSHHFNVSKTAVRLRLLSLGLLVDGSSFSKRARSFAEIVSQRRGC</sequence>
<dbReference type="Proteomes" id="UP000265875">
    <property type="component" value="Unassembled WGS sequence"/>
</dbReference>
<dbReference type="GO" id="GO:0003677">
    <property type="term" value="F:DNA binding"/>
    <property type="evidence" value="ECO:0007669"/>
    <property type="project" value="InterPro"/>
</dbReference>
<dbReference type="InterPro" id="IPR052345">
    <property type="entry name" value="Rad_response_metalloprotease"/>
</dbReference>
<dbReference type="Pfam" id="PF06114">
    <property type="entry name" value="Peptidase_M78"/>
    <property type="match status" value="1"/>
</dbReference>
<dbReference type="EMBL" id="QWLL01000035">
    <property type="protein sequence ID" value="RII76598.1"/>
    <property type="molecule type" value="Genomic_DNA"/>
</dbReference>
<dbReference type="Pfam" id="PF04471">
    <property type="entry name" value="Mrr_cat"/>
    <property type="match status" value="1"/>
</dbReference>
<dbReference type="InterPro" id="IPR011335">
    <property type="entry name" value="Restrct_endonuc-II-like"/>
</dbReference>
<dbReference type="InterPro" id="IPR011856">
    <property type="entry name" value="tRNA_endonuc-like_dom_sf"/>
</dbReference>
<dbReference type="GO" id="GO:0009307">
    <property type="term" value="P:DNA restriction-modification system"/>
    <property type="evidence" value="ECO:0007669"/>
    <property type="project" value="InterPro"/>
</dbReference>
<protein>
    <submittedName>
        <fullName evidence="3">ImmA/IrrE family metallo-endopeptidase</fullName>
    </submittedName>
</protein>
<dbReference type="Gene3D" id="1.10.10.2910">
    <property type="match status" value="1"/>
</dbReference>
<dbReference type="InterPro" id="IPR007560">
    <property type="entry name" value="Restrct_endonuc_IV_Mrr"/>
</dbReference>
<name>A0A399M4E1_9PSED</name>
<organism evidence="3 4">
    <name type="scientific">Pseudomonas monteilii</name>
    <dbReference type="NCBI Taxonomy" id="76759"/>
    <lineage>
        <taxon>Bacteria</taxon>
        <taxon>Pseudomonadati</taxon>
        <taxon>Pseudomonadota</taxon>
        <taxon>Gammaproteobacteria</taxon>
        <taxon>Pseudomonadales</taxon>
        <taxon>Pseudomonadaceae</taxon>
        <taxon>Pseudomonas</taxon>
    </lineage>
</organism>
<gene>
    <name evidence="3" type="ORF">D0894_15655</name>
</gene>
<evidence type="ECO:0000313" key="4">
    <source>
        <dbReference type="Proteomes" id="UP000265875"/>
    </source>
</evidence>
<feature type="domain" description="IrrE N-terminal-like" evidence="2">
    <location>
        <begin position="270"/>
        <end position="423"/>
    </location>
</feature>
<feature type="domain" description="Restriction endonuclease type IV Mrr" evidence="1">
    <location>
        <begin position="64"/>
        <end position="135"/>
    </location>
</feature>
<dbReference type="PANTHER" id="PTHR43236">
    <property type="entry name" value="ANTITOXIN HIGA1"/>
    <property type="match status" value="1"/>
</dbReference>
<dbReference type="InterPro" id="IPR010359">
    <property type="entry name" value="IrrE_HExxH"/>
</dbReference>
<dbReference type="SUPFAM" id="SSF52980">
    <property type="entry name" value="Restriction endonuclease-like"/>
    <property type="match status" value="1"/>
</dbReference>
<evidence type="ECO:0000313" key="3">
    <source>
        <dbReference type="EMBL" id="RII76598.1"/>
    </source>
</evidence>
<dbReference type="Gene3D" id="3.40.1350.10">
    <property type="match status" value="1"/>
</dbReference>
<comment type="caution">
    <text evidence="3">The sequence shown here is derived from an EMBL/GenBank/DDBJ whole genome shotgun (WGS) entry which is preliminary data.</text>
</comment>
<dbReference type="PANTHER" id="PTHR43236:SF1">
    <property type="entry name" value="BLL7220 PROTEIN"/>
    <property type="match status" value="1"/>
</dbReference>
<dbReference type="AlphaFoldDB" id="A0A399M4E1"/>
<accession>A0A399M4E1</accession>